<organism evidence="8 9">
    <name type="scientific">Brachionus calyciflorus</name>
    <dbReference type="NCBI Taxonomy" id="104777"/>
    <lineage>
        <taxon>Eukaryota</taxon>
        <taxon>Metazoa</taxon>
        <taxon>Spiralia</taxon>
        <taxon>Gnathifera</taxon>
        <taxon>Rotifera</taxon>
        <taxon>Eurotatoria</taxon>
        <taxon>Monogononta</taxon>
        <taxon>Pseudotrocha</taxon>
        <taxon>Ploima</taxon>
        <taxon>Brachionidae</taxon>
        <taxon>Brachionus</taxon>
    </lineage>
</organism>
<dbReference type="Proteomes" id="UP000663879">
    <property type="component" value="Unassembled WGS sequence"/>
</dbReference>
<protein>
    <recommendedName>
        <fullName evidence="7">Ig-like domain-containing protein</fullName>
    </recommendedName>
</protein>
<keyword evidence="4" id="KW-0393">Immunoglobulin domain</keyword>
<dbReference type="Pfam" id="PF07679">
    <property type="entry name" value="I-set"/>
    <property type="match status" value="1"/>
</dbReference>
<dbReference type="InterPro" id="IPR007110">
    <property type="entry name" value="Ig-like_dom"/>
</dbReference>
<dbReference type="OrthoDB" id="428111at2759"/>
<dbReference type="PANTHER" id="PTHR12231">
    <property type="entry name" value="CTX-RELATED TYPE I TRANSMEMBRANE PROTEIN"/>
    <property type="match status" value="1"/>
</dbReference>
<dbReference type="AlphaFoldDB" id="A0A814F9V1"/>
<dbReference type="InterPro" id="IPR051170">
    <property type="entry name" value="Neural/epithelial_adhesion"/>
</dbReference>
<accession>A0A814F9V1</accession>
<keyword evidence="6" id="KW-0472">Membrane</keyword>
<feature type="compositionally biased region" description="Low complexity" evidence="5">
    <location>
        <begin position="945"/>
        <end position="955"/>
    </location>
</feature>
<dbReference type="InterPro" id="IPR003598">
    <property type="entry name" value="Ig_sub2"/>
</dbReference>
<proteinExistence type="predicted"/>
<dbReference type="SUPFAM" id="SSF48726">
    <property type="entry name" value="Immunoglobulin"/>
    <property type="match status" value="1"/>
</dbReference>
<feature type="region of interest" description="Disordered" evidence="5">
    <location>
        <begin position="945"/>
        <end position="969"/>
    </location>
</feature>
<evidence type="ECO:0000256" key="2">
    <source>
        <dbReference type="ARBA" id="ARBA00022737"/>
    </source>
</evidence>
<dbReference type="EMBL" id="CAJNOC010003376">
    <property type="protein sequence ID" value="CAF0979984.1"/>
    <property type="molecule type" value="Genomic_DNA"/>
</dbReference>
<dbReference type="InterPro" id="IPR036179">
    <property type="entry name" value="Ig-like_dom_sf"/>
</dbReference>
<evidence type="ECO:0000256" key="5">
    <source>
        <dbReference type="SAM" id="MobiDB-lite"/>
    </source>
</evidence>
<evidence type="ECO:0000259" key="7">
    <source>
        <dbReference type="PROSITE" id="PS50835"/>
    </source>
</evidence>
<feature type="transmembrane region" description="Helical" evidence="6">
    <location>
        <begin position="812"/>
        <end position="837"/>
    </location>
</feature>
<comment type="caution">
    <text evidence="8">The sequence shown here is derived from an EMBL/GenBank/DDBJ whole genome shotgun (WGS) entry which is preliminary data.</text>
</comment>
<dbReference type="InterPro" id="IPR003599">
    <property type="entry name" value="Ig_sub"/>
</dbReference>
<dbReference type="InterPro" id="IPR013098">
    <property type="entry name" value="Ig_I-set"/>
</dbReference>
<evidence type="ECO:0000256" key="6">
    <source>
        <dbReference type="SAM" id="Phobius"/>
    </source>
</evidence>
<evidence type="ECO:0000256" key="3">
    <source>
        <dbReference type="ARBA" id="ARBA00023157"/>
    </source>
</evidence>
<evidence type="ECO:0000313" key="8">
    <source>
        <dbReference type="EMBL" id="CAF0979984.1"/>
    </source>
</evidence>
<dbReference type="Gene3D" id="2.60.40.10">
    <property type="entry name" value="Immunoglobulins"/>
    <property type="match status" value="1"/>
</dbReference>
<keyword evidence="3" id="KW-1015">Disulfide bond</keyword>
<gene>
    <name evidence="8" type="ORF">OXX778_LOCUS15364</name>
</gene>
<dbReference type="CDD" id="cd00096">
    <property type="entry name" value="Ig"/>
    <property type="match status" value="1"/>
</dbReference>
<keyword evidence="1" id="KW-0732">Signal</keyword>
<keyword evidence="6" id="KW-0812">Transmembrane</keyword>
<dbReference type="PANTHER" id="PTHR12231:SF253">
    <property type="entry name" value="DPR-INTERACTING PROTEIN ETA, ISOFORM B-RELATED"/>
    <property type="match status" value="1"/>
</dbReference>
<reference evidence="8" key="1">
    <citation type="submission" date="2021-02" db="EMBL/GenBank/DDBJ databases">
        <authorList>
            <person name="Nowell W R."/>
        </authorList>
    </citation>
    <scope>NUCLEOTIDE SEQUENCE</scope>
    <source>
        <strain evidence="8">Ploen Becks lab</strain>
    </source>
</reference>
<name>A0A814F9V1_9BILA</name>
<keyword evidence="9" id="KW-1185">Reference proteome</keyword>
<keyword evidence="6" id="KW-1133">Transmembrane helix</keyword>
<dbReference type="InterPro" id="IPR013783">
    <property type="entry name" value="Ig-like_fold"/>
</dbReference>
<dbReference type="SMART" id="SM00408">
    <property type="entry name" value="IGc2"/>
    <property type="match status" value="1"/>
</dbReference>
<feature type="domain" description="Ig-like" evidence="7">
    <location>
        <begin position="699"/>
        <end position="799"/>
    </location>
</feature>
<evidence type="ECO:0000256" key="1">
    <source>
        <dbReference type="ARBA" id="ARBA00022729"/>
    </source>
</evidence>
<evidence type="ECO:0000313" key="9">
    <source>
        <dbReference type="Proteomes" id="UP000663879"/>
    </source>
</evidence>
<dbReference type="SMART" id="SM00409">
    <property type="entry name" value="IG"/>
    <property type="match status" value="1"/>
</dbReference>
<evidence type="ECO:0000256" key="4">
    <source>
        <dbReference type="ARBA" id="ARBA00023319"/>
    </source>
</evidence>
<keyword evidence="2" id="KW-0677">Repeat</keyword>
<dbReference type="PROSITE" id="PS50835">
    <property type="entry name" value="IG_LIKE"/>
    <property type="match status" value="1"/>
</dbReference>
<sequence>MKYLIINSLSFVILIIFQPIWTFKINFNDPNSNVEIYDSNSFIINLKKDGLNDENSFYLNGEVPPGALKITFNFIGLIFIRNKLTFSRQGSNFNLKFDFPLQPEYTGRYDFTAHYENNRNETKSLYLYFYPDDGRLFVNCQLIGTKTNCQSFYRLKVPFTIPCRALHPQVIVTSKDLSNLPYNPQLGFDLKLIKDSKEFECKANFGDYEDTQKFSLNGISSIIQIKISPELENELIQDHLNRNLLQISRGHRLELTCDAKIGCNDIYYDLDVVTNSIDRYSVEEIRDRSKCSQNPYALFDYKKIIKFDRISKNETDVTCEVNFERSELKYKSNKFTLVFAERPFLRNTKPPIIDYSTVGSIEYFFESSSKVNSQWFKDQEEFDPSNFHNFCIQEKLFEFKCQLDFITQFESGKYEVVLTSLENPQLTINQTFYLTNPRKPDLTIYRPLRLCSANWTCELNKSVMIQCDAQAHHVDVMKIEIINCSNLDECYNLLNNIILEKELISNLTLKQKMKAKRNLILLPDVQKVQFTPSKFNEMQKSDDGYAWSFKKKLLIEQFHLVFCLARNEKGISVSKKLIIPSDLKDGSPFALNILYERENDAEIVQGDEFKIQFLYNNILYSSKDFDLNELKESVNLIESSTAYSKKIELNFKNVSKDLNSNYSLLIKVNNHPYLNTGPDRVPVRPVNPVMFYELNVLEPEGIKWINKAFVSNDTNDIVVSGDVLVKPDKNLILLCEFQGRPKPSIKWFKDDALVNLDDEKFELSEGKLGVKRTHPIDSGRYECHVSNRFETIKRQFLVQVEKPPKEISKRTIAIIVIVSFLAFILSILLLIAVVNVIKQKRENKKLREKHERLFNFLSNGELMTVDDILDKKALGQIKFDDKKYEIEREKFIVLDKVLGEGNFGKVCLAYVADEPISPEINQIDDDLNESATNRIKKRFSIKRSNNSDYSISNNDPESSKPLIDQTKLPKNSRQVAVKICKG</sequence>